<keyword evidence="10" id="KW-0464">Manganese</keyword>
<gene>
    <name evidence="13" type="ORF">L0668_20600</name>
</gene>
<evidence type="ECO:0000256" key="9">
    <source>
        <dbReference type="ARBA" id="ARBA00023004"/>
    </source>
</evidence>
<evidence type="ECO:0000256" key="4">
    <source>
        <dbReference type="ARBA" id="ARBA00002713"/>
    </source>
</evidence>
<evidence type="ECO:0000313" key="14">
    <source>
        <dbReference type="Proteomes" id="UP001521137"/>
    </source>
</evidence>
<dbReference type="SUPFAM" id="SSF51658">
    <property type="entry name" value="Xylose isomerase-like"/>
    <property type="match status" value="1"/>
</dbReference>
<dbReference type="Pfam" id="PF03786">
    <property type="entry name" value="UxuA"/>
    <property type="match status" value="1"/>
</dbReference>
<proteinExistence type="inferred from homology"/>
<feature type="non-terminal residue" evidence="13">
    <location>
        <position position="1"/>
    </location>
</feature>
<comment type="function">
    <text evidence="4">Catalyzes the dehydration of D-mannonate.</text>
</comment>
<comment type="caution">
    <text evidence="13">The sequence shown here is derived from an EMBL/GenBank/DDBJ whole genome shotgun (WGS) entry which is preliminary data.</text>
</comment>
<evidence type="ECO:0000256" key="5">
    <source>
        <dbReference type="ARBA" id="ARBA00004892"/>
    </source>
</evidence>
<name>A0ABS9DCD6_9ALTE</name>
<keyword evidence="14" id="KW-1185">Reference proteome</keyword>
<dbReference type="InterPro" id="IPR036237">
    <property type="entry name" value="Xyl_isomerase-like_sf"/>
</dbReference>
<reference evidence="13 14" key="1">
    <citation type="submission" date="2022-01" db="EMBL/GenBank/DDBJ databases">
        <title>Paraglaciecola sp. G1-23.</title>
        <authorList>
            <person name="Jin M.S."/>
            <person name="Han D.M."/>
            <person name="Kim H.M."/>
            <person name="Jeon C.O."/>
        </authorList>
    </citation>
    <scope>NUCLEOTIDE SEQUENCE [LARGE SCALE GENOMIC DNA]</scope>
    <source>
        <strain evidence="13 14">G1-23</strain>
    </source>
</reference>
<dbReference type="GO" id="GO:0008927">
    <property type="term" value="F:mannonate dehydratase activity"/>
    <property type="evidence" value="ECO:0007669"/>
    <property type="project" value="UniProtKB-EC"/>
</dbReference>
<sequence length="80" mass="9284">FPLPGWEPERLADLDEVMAQYTDMPRDQLRNNYRYFLEGIVPTCEKVGIRMAVHPDDPAWGIFGIPRIVHSDSDLQRIVD</sequence>
<dbReference type="PANTHER" id="PTHR30387">
    <property type="entry name" value="MANNONATE DEHYDRATASE"/>
    <property type="match status" value="1"/>
</dbReference>
<dbReference type="Proteomes" id="UP001521137">
    <property type="component" value="Unassembled WGS sequence"/>
</dbReference>
<evidence type="ECO:0000256" key="1">
    <source>
        <dbReference type="ARBA" id="ARBA00001794"/>
    </source>
</evidence>
<evidence type="ECO:0000256" key="3">
    <source>
        <dbReference type="ARBA" id="ARBA00001954"/>
    </source>
</evidence>
<accession>A0ABS9DCD6</accession>
<comment type="pathway">
    <text evidence="5">Carbohydrate metabolism; pentose and glucuronate interconversion.</text>
</comment>
<evidence type="ECO:0000313" key="13">
    <source>
        <dbReference type="EMBL" id="MCF2950511.1"/>
    </source>
</evidence>
<comment type="cofactor">
    <cofactor evidence="3">
        <name>Fe(2+)</name>
        <dbReference type="ChEBI" id="CHEBI:29033"/>
    </cofactor>
</comment>
<comment type="cofactor">
    <cofactor evidence="2">
        <name>Mn(2+)</name>
        <dbReference type="ChEBI" id="CHEBI:29035"/>
    </cofactor>
</comment>
<evidence type="ECO:0000256" key="6">
    <source>
        <dbReference type="ARBA" id="ARBA00007389"/>
    </source>
</evidence>
<dbReference type="EMBL" id="JAKGAS010000048">
    <property type="protein sequence ID" value="MCF2950511.1"/>
    <property type="molecule type" value="Genomic_DNA"/>
</dbReference>
<evidence type="ECO:0000256" key="11">
    <source>
        <dbReference type="ARBA" id="ARBA00023239"/>
    </source>
</evidence>
<keyword evidence="9" id="KW-0408">Iron</keyword>
<protein>
    <recommendedName>
        <fullName evidence="8">Mannonate dehydratase</fullName>
        <ecNumber evidence="7">4.2.1.8</ecNumber>
    </recommendedName>
    <alternativeName>
        <fullName evidence="12">D-mannonate hydro-lyase</fullName>
    </alternativeName>
</protein>
<keyword evidence="11 13" id="KW-0456">Lyase</keyword>
<comment type="catalytic activity">
    <reaction evidence="1">
        <text>D-mannonate = 2-dehydro-3-deoxy-D-gluconate + H2O</text>
        <dbReference type="Rhea" id="RHEA:20097"/>
        <dbReference type="ChEBI" id="CHEBI:15377"/>
        <dbReference type="ChEBI" id="CHEBI:17767"/>
        <dbReference type="ChEBI" id="CHEBI:57990"/>
        <dbReference type="EC" id="4.2.1.8"/>
    </reaction>
</comment>
<dbReference type="EC" id="4.2.1.8" evidence="7"/>
<dbReference type="Gene3D" id="3.20.20.150">
    <property type="entry name" value="Divalent-metal-dependent TIM barrel enzymes"/>
    <property type="match status" value="1"/>
</dbReference>
<dbReference type="PANTHER" id="PTHR30387:SF2">
    <property type="entry name" value="MANNONATE DEHYDRATASE"/>
    <property type="match status" value="1"/>
</dbReference>
<evidence type="ECO:0000256" key="2">
    <source>
        <dbReference type="ARBA" id="ARBA00001936"/>
    </source>
</evidence>
<organism evidence="13 14">
    <name type="scientific">Paraglaciecola algarum</name>
    <dbReference type="NCBI Taxonomy" id="3050085"/>
    <lineage>
        <taxon>Bacteria</taxon>
        <taxon>Pseudomonadati</taxon>
        <taxon>Pseudomonadota</taxon>
        <taxon>Gammaproteobacteria</taxon>
        <taxon>Alteromonadales</taxon>
        <taxon>Alteromonadaceae</taxon>
        <taxon>Paraglaciecola</taxon>
    </lineage>
</organism>
<evidence type="ECO:0000256" key="7">
    <source>
        <dbReference type="ARBA" id="ARBA00012927"/>
    </source>
</evidence>
<evidence type="ECO:0000256" key="8">
    <source>
        <dbReference type="ARBA" id="ARBA00016339"/>
    </source>
</evidence>
<evidence type="ECO:0000256" key="12">
    <source>
        <dbReference type="ARBA" id="ARBA00033474"/>
    </source>
</evidence>
<comment type="similarity">
    <text evidence="6">Belongs to the mannonate dehydratase family.</text>
</comment>
<dbReference type="InterPro" id="IPR004628">
    <property type="entry name" value="Man_deHydtase"/>
</dbReference>
<feature type="non-terminal residue" evidence="13">
    <location>
        <position position="80"/>
    </location>
</feature>
<evidence type="ECO:0000256" key="10">
    <source>
        <dbReference type="ARBA" id="ARBA00023211"/>
    </source>
</evidence>